<dbReference type="HOGENOM" id="CLU_1728754_0_0_0"/>
<sequence>MSSSLRRSRLVVPTAIALAVAAACCDDPYTGPASHLTPPVTVAYEPEVTMFVGDTVNIGDFILLADGGTASCVSGDETIATVHGVVDIVGEAAGEVSMHCTRTLITGDPSSDETELDQRFYDYDVHVRVRVRETADDPALWWDGVMLPRSR</sequence>
<dbReference type="RefSeq" id="WP_025412171.1">
    <property type="nucleotide sequence ID" value="NZ_CP007128.1"/>
</dbReference>
<keyword evidence="1" id="KW-0732">Signal</keyword>
<dbReference type="PROSITE" id="PS51257">
    <property type="entry name" value="PROKAR_LIPOPROTEIN"/>
    <property type="match status" value="1"/>
</dbReference>
<reference evidence="2 3" key="1">
    <citation type="journal article" date="2014" name="Genome Announc.">
        <title>Genome Sequence and Methylome of Soil Bacterium Gemmatirosa kalamazoonensis KBS708T, a Member of the Rarely Cultivated Gemmatimonadetes Phylum.</title>
        <authorList>
            <person name="Debruyn J.M."/>
            <person name="Radosevich M."/>
            <person name="Wommack K.E."/>
            <person name="Polson S.W."/>
            <person name="Hauser L.J."/>
            <person name="Fawaz M.N."/>
            <person name="Korlach J."/>
            <person name="Tsai Y.C."/>
        </authorList>
    </citation>
    <scope>NUCLEOTIDE SEQUENCE [LARGE SCALE GENOMIC DNA]</scope>
    <source>
        <strain evidence="2 3">KBS708</strain>
    </source>
</reference>
<dbReference type="InParanoid" id="W0RK73"/>
<evidence type="ECO:0000256" key="1">
    <source>
        <dbReference type="SAM" id="SignalP"/>
    </source>
</evidence>
<protein>
    <recommendedName>
        <fullName evidence="4">Lipoprotein</fullName>
    </recommendedName>
</protein>
<evidence type="ECO:0000313" key="2">
    <source>
        <dbReference type="EMBL" id="AHG90705.1"/>
    </source>
</evidence>
<keyword evidence="3" id="KW-1185">Reference proteome</keyword>
<dbReference type="STRING" id="861299.J421_3168"/>
<evidence type="ECO:0000313" key="3">
    <source>
        <dbReference type="Proteomes" id="UP000019151"/>
    </source>
</evidence>
<accession>W0RK73</accession>
<name>W0RK73_9BACT</name>
<feature type="signal peptide" evidence="1">
    <location>
        <begin position="1"/>
        <end position="25"/>
    </location>
</feature>
<gene>
    <name evidence="2" type="ORF">J421_3168</name>
</gene>
<dbReference type="EMBL" id="CP007128">
    <property type="protein sequence ID" value="AHG90705.1"/>
    <property type="molecule type" value="Genomic_DNA"/>
</dbReference>
<dbReference type="Proteomes" id="UP000019151">
    <property type="component" value="Chromosome"/>
</dbReference>
<dbReference type="KEGG" id="gba:J421_3168"/>
<feature type="chain" id="PRO_5004795654" description="Lipoprotein" evidence="1">
    <location>
        <begin position="26"/>
        <end position="151"/>
    </location>
</feature>
<dbReference type="AlphaFoldDB" id="W0RK73"/>
<organism evidence="2 3">
    <name type="scientific">Gemmatirosa kalamazoonensis</name>
    <dbReference type="NCBI Taxonomy" id="861299"/>
    <lineage>
        <taxon>Bacteria</taxon>
        <taxon>Pseudomonadati</taxon>
        <taxon>Gemmatimonadota</taxon>
        <taxon>Gemmatimonadia</taxon>
        <taxon>Gemmatimonadales</taxon>
        <taxon>Gemmatimonadaceae</taxon>
        <taxon>Gemmatirosa</taxon>
    </lineage>
</organism>
<evidence type="ECO:0008006" key="4">
    <source>
        <dbReference type="Google" id="ProtNLM"/>
    </source>
</evidence>
<proteinExistence type="predicted"/>